<dbReference type="HAMAP" id="MF_01633">
    <property type="entry name" value="QueC"/>
    <property type="match status" value="1"/>
</dbReference>
<feature type="binding site" evidence="11">
    <location>
        <position position="199"/>
    </location>
    <ligand>
        <name>Zn(2+)</name>
        <dbReference type="ChEBI" id="CHEBI:29105"/>
    </ligand>
</feature>
<evidence type="ECO:0000256" key="8">
    <source>
        <dbReference type="ARBA" id="ARBA00037993"/>
    </source>
</evidence>
<dbReference type="STRING" id="351160.RCIX36"/>
<dbReference type="Proteomes" id="UP000000663">
    <property type="component" value="Chromosome"/>
</dbReference>
<dbReference type="Pfam" id="PF06508">
    <property type="entry name" value="QueC"/>
    <property type="match status" value="1"/>
</dbReference>
<evidence type="ECO:0000256" key="6">
    <source>
        <dbReference type="ARBA" id="ARBA00022840"/>
    </source>
</evidence>
<evidence type="ECO:0000313" key="13">
    <source>
        <dbReference type="Proteomes" id="UP000000663"/>
    </source>
</evidence>
<evidence type="ECO:0000256" key="9">
    <source>
        <dbReference type="ARBA" id="ARBA00039149"/>
    </source>
</evidence>
<dbReference type="PANTHER" id="PTHR42914:SF1">
    <property type="entry name" value="7-CYANO-7-DEAZAGUANINE SYNTHASE"/>
    <property type="match status" value="1"/>
</dbReference>
<keyword evidence="2 11" id="KW-0436">Ligase</keyword>
<dbReference type="EC" id="6.3.4.20" evidence="9 11"/>
<accession>Q0W7U0</accession>
<dbReference type="GO" id="GO:0005524">
    <property type="term" value="F:ATP binding"/>
    <property type="evidence" value="ECO:0007669"/>
    <property type="project" value="UniProtKB-UniRule"/>
</dbReference>
<comment type="function">
    <text evidence="7 11">Catalyzes the ATP-dependent conversion of 7-carboxy-7-deazaguanine (CDG) to 7-cyano-7-deazaguanine (preQ(0)).</text>
</comment>
<feature type="binding site" evidence="11">
    <location>
        <position position="202"/>
    </location>
    <ligand>
        <name>Zn(2+)</name>
        <dbReference type="ChEBI" id="CHEBI:29105"/>
    </ligand>
</feature>
<name>Q0W7U0_METAR</name>
<keyword evidence="5 11" id="KW-0862">Zinc</keyword>
<dbReference type="PANTHER" id="PTHR42914">
    <property type="entry name" value="7-CYANO-7-DEAZAGUANINE SYNTHASE"/>
    <property type="match status" value="1"/>
</dbReference>
<dbReference type="PIRSF" id="PIRSF006293">
    <property type="entry name" value="ExsB"/>
    <property type="match status" value="1"/>
</dbReference>
<evidence type="ECO:0000256" key="4">
    <source>
        <dbReference type="ARBA" id="ARBA00022741"/>
    </source>
</evidence>
<dbReference type="InterPro" id="IPR018317">
    <property type="entry name" value="QueC"/>
</dbReference>
<dbReference type="GeneID" id="5143706"/>
<comment type="pathway">
    <text evidence="1 11">Purine metabolism; 7-cyano-7-deazaguanine biosynthesis.</text>
</comment>
<reference evidence="12 13" key="1">
    <citation type="journal article" date="2006" name="Science">
        <title>Genome of rice cluster I archaea -- the key methane producers in the rice rhizosphere.</title>
        <authorList>
            <person name="Erkel C."/>
            <person name="Kube M."/>
            <person name="Reinhardt R."/>
            <person name="Liesack W."/>
        </authorList>
    </citation>
    <scope>NUCLEOTIDE SEQUENCE [LARGE SCALE GENOMIC DNA]</scope>
    <source>
        <strain evidence="13">DSM 22066 / NBRC 105507 / MRE50</strain>
    </source>
</reference>
<dbReference type="SUPFAM" id="SSF52402">
    <property type="entry name" value="Adenine nucleotide alpha hydrolases-like"/>
    <property type="match status" value="1"/>
</dbReference>
<evidence type="ECO:0000256" key="11">
    <source>
        <dbReference type="HAMAP-Rule" id="MF_01633"/>
    </source>
</evidence>
<dbReference type="Gene3D" id="3.40.50.620">
    <property type="entry name" value="HUPs"/>
    <property type="match status" value="1"/>
</dbReference>
<dbReference type="InterPro" id="IPR014729">
    <property type="entry name" value="Rossmann-like_a/b/a_fold"/>
</dbReference>
<dbReference type="NCBIfam" id="TIGR00364">
    <property type="entry name" value="7-cyano-7-deazaguanine synthase QueC"/>
    <property type="match status" value="1"/>
</dbReference>
<dbReference type="PATRIC" id="fig|351160.9.peg.2684"/>
<comment type="catalytic activity">
    <reaction evidence="10 11">
        <text>7-carboxy-7-carbaguanine + NH4(+) + 2 ATP = 7-cyano-7-carbaguanine + 2 AMP + 2 diphosphate + 2 H(+)</text>
        <dbReference type="Rhea" id="RHEA:27982"/>
        <dbReference type="ChEBI" id="CHEBI:15378"/>
        <dbReference type="ChEBI" id="CHEBI:28938"/>
        <dbReference type="ChEBI" id="CHEBI:30616"/>
        <dbReference type="ChEBI" id="CHEBI:33019"/>
        <dbReference type="ChEBI" id="CHEBI:45075"/>
        <dbReference type="ChEBI" id="CHEBI:61036"/>
        <dbReference type="ChEBI" id="CHEBI:456215"/>
        <dbReference type="EC" id="6.3.4.20"/>
    </reaction>
</comment>
<sequence>MLSSGLDSVVAFKKEHDEHGVALAITFDYGQRAASKEIEMARQICARYHVRHEVIELPWLKQITRTALVSRQAEVPEPTEAELDEIKGRALETAHLVWVPNRNGAFINIAAAFGDAYGYNRIVCGFNAEEGATFPDNTPAYVDAVNKSLALSCEKQVQVVAPVIHFDKEEIIREGVRIEAPLDLSWSCYFAGEKPCGKCESCMRRARAFKRAGVPDPSLGGV</sequence>
<feature type="binding site" evidence="11">
    <location>
        <position position="196"/>
    </location>
    <ligand>
        <name>Zn(2+)</name>
        <dbReference type="ChEBI" id="CHEBI:29105"/>
    </ligand>
</feature>
<gene>
    <name evidence="12" type="primary">exsB</name>
    <name evidence="11" type="synonym">queC</name>
    <name evidence="12" type="ORF">RCIX36</name>
</gene>
<dbReference type="KEGG" id="rci:RCIX36"/>
<evidence type="ECO:0000256" key="7">
    <source>
        <dbReference type="ARBA" id="ARBA00037768"/>
    </source>
</evidence>
<keyword evidence="13" id="KW-1185">Reference proteome</keyword>
<evidence type="ECO:0000313" key="12">
    <source>
        <dbReference type="EMBL" id="CAJ35553.1"/>
    </source>
</evidence>
<dbReference type="eggNOG" id="arCOG00039">
    <property type="taxonomic scope" value="Archaea"/>
</dbReference>
<protein>
    <recommendedName>
        <fullName evidence="9 11">7-cyano-7-deazaguanine synthase</fullName>
        <ecNumber evidence="9 11">6.3.4.20</ecNumber>
    </recommendedName>
    <alternativeName>
        <fullName evidence="11">7-cyano-7-carbaguanine synthase</fullName>
    </alternativeName>
    <alternativeName>
        <fullName evidence="11">Archaeosine biosynthesis protein QueC</fullName>
    </alternativeName>
    <alternativeName>
        <fullName evidence="11">PreQ(0) synthase</fullName>
    </alternativeName>
</protein>
<dbReference type="CDD" id="cd01995">
    <property type="entry name" value="QueC-like"/>
    <property type="match status" value="1"/>
</dbReference>
<evidence type="ECO:0000256" key="5">
    <source>
        <dbReference type="ARBA" id="ARBA00022833"/>
    </source>
</evidence>
<dbReference type="RefSeq" id="WP_012036941.1">
    <property type="nucleotide sequence ID" value="NC_009464.1"/>
</dbReference>
<dbReference type="UniPathway" id="UPA00391"/>
<feature type="binding site" evidence="11">
    <location>
        <begin position="2"/>
        <end position="12"/>
    </location>
    <ligand>
        <name>ATP</name>
        <dbReference type="ChEBI" id="CHEBI:30616"/>
    </ligand>
</feature>
<evidence type="ECO:0000256" key="2">
    <source>
        <dbReference type="ARBA" id="ARBA00022598"/>
    </source>
</evidence>
<keyword evidence="4 11" id="KW-0547">Nucleotide-binding</keyword>
<organism evidence="12 13">
    <name type="scientific">Methanocella arvoryzae (strain DSM 22066 / NBRC 105507 / MRE50)</name>
    <dbReference type="NCBI Taxonomy" id="351160"/>
    <lineage>
        <taxon>Archaea</taxon>
        <taxon>Methanobacteriati</taxon>
        <taxon>Methanobacteriota</taxon>
        <taxon>Stenosarchaea group</taxon>
        <taxon>Methanomicrobia</taxon>
        <taxon>Methanocellales</taxon>
        <taxon>Methanocellaceae</taxon>
        <taxon>Methanocella</taxon>
    </lineage>
</organism>
<dbReference type="EMBL" id="AM114193">
    <property type="protein sequence ID" value="CAJ35553.1"/>
    <property type="molecule type" value="Genomic_DNA"/>
</dbReference>
<proteinExistence type="inferred from homology"/>
<dbReference type="GO" id="GO:0016879">
    <property type="term" value="F:ligase activity, forming carbon-nitrogen bonds"/>
    <property type="evidence" value="ECO:0007669"/>
    <property type="project" value="UniProtKB-UniRule"/>
</dbReference>
<keyword evidence="3 11" id="KW-0479">Metal-binding</keyword>
<keyword evidence="6 11" id="KW-0067">ATP-binding</keyword>
<evidence type="ECO:0000256" key="1">
    <source>
        <dbReference type="ARBA" id="ARBA00005061"/>
    </source>
</evidence>
<evidence type="ECO:0000256" key="10">
    <source>
        <dbReference type="ARBA" id="ARBA00047890"/>
    </source>
</evidence>
<feature type="binding site" evidence="11">
    <location>
        <position position="188"/>
    </location>
    <ligand>
        <name>Zn(2+)</name>
        <dbReference type="ChEBI" id="CHEBI:29105"/>
    </ligand>
</feature>
<dbReference type="AlphaFoldDB" id="Q0W7U0"/>
<comment type="similarity">
    <text evidence="8 11">Belongs to the QueC family.</text>
</comment>
<comment type="cofactor">
    <cofactor evidence="11">
        <name>Zn(2+)</name>
        <dbReference type="ChEBI" id="CHEBI:29105"/>
    </cofactor>
    <text evidence="11">Binds 1 zinc ion per subunit.</text>
</comment>
<dbReference type="GO" id="GO:0008270">
    <property type="term" value="F:zinc ion binding"/>
    <property type="evidence" value="ECO:0007669"/>
    <property type="project" value="UniProtKB-UniRule"/>
</dbReference>
<evidence type="ECO:0000256" key="3">
    <source>
        <dbReference type="ARBA" id="ARBA00022723"/>
    </source>
</evidence>